<feature type="domain" description="HTH myb-type" evidence="2">
    <location>
        <begin position="2"/>
        <end position="62"/>
    </location>
</feature>
<dbReference type="Gene3D" id="1.10.10.60">
    <property type="entry name" value="Homeodomain-like"/>
    <property type="match status" value="1"/>
</dbReference>
<organism evidence="4 5">
    <name type="scientific">Bhargavaea beijingensis</name>
    <dbReference type="NCBI Taxonomy" id="426756"/>
    <lineage>
        <taxon>Bacteria</taxon>
        <taxon>Bacillati</taxon>
        <taxon>Bacillota</taxon>
        <taxon>Bacilli</taxon>
        <taxon>Bacillales</taxon>
        <taxon>Caryophanaceae</taxon>
        <taxon>Bhargavaea</taxon>
    </lineage>
</organism>
<sequence length="128" mass="14710">MKENTRKDRWTPEDDRILTDTVIEAVKNGGTQLGAFADAAEKLGRTKQACGFRWNKTLRKIHSAELEAAQKKPEHHLKSHLKQAMSGFDELSESYMRLKKEHEALAREHHKLLAWLSKGVTFIEKQDS</sequence>
<dbReference type="InterPro" id="IPR001005">
    <property type="entry name" value="SANT/Myb"/>
</dbReference>
<dbReference type="InterPro" id="IPR017930">
    <property type="entry name" value="Myb_dom"/>
</dbReference>
<protein>
    <submittedName>
        <fullName evidence="4">Transcription factor, RsfA family</fullName>
    </submittedName>
    <submittedName>
        <fullName evidence="3">Transcriptional regulator</fullName>
    </submittedName>
</protein>
<proteinExistence type="predicted"/>
<evidence type="ECO:0000313" key="4">
    <source>
        <dbReference type="EMBL" id="SDE34286.1"/>
    </source>
</evidence>
<dbReference type="RefSeq" id="WP_092096292.1">
    <property type="nucleotide sequence ID" value="NZ_FNAR01000007.1"/>
</dbReference>
<feature type="domain" description="Myb-like" evidence="1">
    <location>
        <begin position="2"/>
        <end position="58"/>
    </location>
</feature>
<dbReference type="EMBL" id="FNAR01000007">
    <property type="protein sequence ID" value="SDE34286.1"/>
    <property type="molecule type" value="Genomic_DNA"/>
</dbReference>
<dbReference type="PROSITE" id="PS51294">
    <property type="entry name" value="HTH_MYB"/>
    <property type="match status" value="1"/>
</dbReference>
<dbReference type="AlphaFoldDB" id="A0A1G7C6I9"/>
<name>A0A1G7C6I9_9BACL</name>
<dbReference type="STRING" id="426756.SAMN04488126_10738"/>
<dbReference type="PANTHER" id="PTHR41302:SF2">
    <property type="entry name" value="PRESPORE SPECIFIC TRANSCRIPTIONAL ACTIVATOR RSFA"/>
    <property type="match status" value="1"/>
</dbReference>
<accession>A0A1G7C6I9</accession>
<evidence type="ECO:0000313" key="3">
    <source>
        <dbReference type="EMBL" id="RSK36912.1"/>
    </source>
</evidence>
<evidence type="ECO:0000313" key="6">
    <source>
        <dbReference type="Proteomes" id="UP000272481"/>
    </source>
</evidence>
<reference evidence="3 6" key="2">
    <citation type="submission" date="2018-12" db="EMBL/GenBank/DDBJ databases">
        <title>Comparitive functional genomics of dry heat resistant strains isolated from the viking spacecraft.</title>
        <authorList>
            <person name="Seuylemezian A."/>
            <person name="Vaishampayan P."/>
        </authorList>
    </citation>
    <scope>NUCLEOTIDE SEQUENCE [LARGE SCALE GENOMIC DNA]</scope>
    <source>
        <strain evidence="3 6">M6-11</strain>
    </source>
</reference>
<evidence type="ECO:0000259" key="1">
    <source>
        <dbReference type="PROSITE" id="PS50090"/>
    </source>
</evidence>
<dbReference type="Proteomes" id="UP000198823">
    <property type="component" value="Unassembled WGS sequence"/>
</dbReference>
<evidence type="ECO:0000313" key="5">
    <source>
        <dbReference type="Proteomes" id="UP000198823"/>
    </source>
</evidence>
<reference evidence="4 5" key="1">
    <citation type="submission" date="2016-10" db="EMBL/GenBank/DDBJ databases">
        <authorList>
            <person name="de Groot N.N."/>
        </authorList>
    </citation>
    <scope>NUCLEOTIDE SEQUENCE [LARGE SCALE GENOMIC DNA]</scope>
    <source>
        <strain evidence="4 5">CGMCC 1.6762</strain>
    </source>
</reference>
<dbReference type="SUPFAM" id="SSF46689">
    <property type="entry name" value="Homeodomain-like"/>
    <property type="match status" value="1"/>
</dbReference>
<dbReference type="PROSITE" id="PS50090">
    <property type="entry name" value="MYB_LIKE"/>
    <property type="match status" value="1"/>
</dbReference>
<dbReference type="OrthoDB" id="2845592at2"/>
<dbReference type="Pfam" id="PF13921">
    <property type="entry name" value="Myb_DNA-bind_6"/>
    <property type="match status" value="1"/>
</dbReference>
<dbReference type="EMBL" id="RWGW01000002">
    <property type="protein sequence ID" value="RSK36912.1"/>
    <property type="molecule type" value="Genomic_DNA"/>
</dbReference>
<evidence type="ECO:0000259" key="2">
    <source>
        <dbReference type="PROSITE" id="PS51294"/>
    </source>
</evidence>
<dbReference type="InterPro" id="IPR014243">
    <property type="entry name" value="RsfA-like"/>
</dbReference>
<keyword evidence="6" id="KW-1185">Reference proteome</keyword>
<gene>
    <name evidence="3" type="ORF">EJA12_00870</name>
    <name evidence="4" type="ORF">SAMN04488126_10738</name>
</gene>
<dbReference type="Proteomes" id="UP000272481">
    <property type="component" value="Unassembled WGS sequence"/>
</dbReference>
<dbReference type="InterPro" id="IPR009057">
    <property type="entry name" value="Homeodomain-like_sf"/>
</dbReference>
<dbReference type="PANTHER" id="PTHR41302">
    <property type="entry name" value="PRESPORE-SPECIFIC TRANSCRIPTIONAL REGULATOR RSFA-RELATED"/>
    <property type="match status" value="1"/>
</dbReference>